<dbReference type="AlphaFoldDB" id="A0A6A6GB08"/>
<gene>
    <name evidence="1" type="ORF">BDZ85DRAFT_198117</name>
</gene>
<dbReference type="SUPFAM" id="SSF53448">
    <property type="entry name" value="Nucleotide-diphospho-sugar transferases"/>
    <property type="match status" value="1"/>
</dbReference>
<dbReference type="OrthoDB" id="2014201at2759"/>
<evidence type="ECO:0000313" key="2">
    <source>
        <dbReference type="Proteomes" id="UP000799538"/>
    </source>
</evidence>
<evidence type="ECO:0000313" key="1">
    <source>
        <dbReference type="EMBL" id="KAF2222915.1"/>
    </source>
</evidence>
<dbReference type="InterPro" id="IPR029044">
    <property type="entry name" value="Nucleotide-diphossugar_trans"/>
</dbReference>
<dbReference type="PANTHER" id="PTHR11183">
    <property type="entry name" value="GLYCOGENIN SUBFAMILY MEMBER"/>
    <property type="match status" value="1"/>
</dbReference>
<dbReference type="InterPro" id="IPR050587">
    <property type="entry name" value="GNT1/Glycosyltrans_8"/>
</dbReference>
<protein>
    <submittedName>
        <fullName evidence="1">Nucleotide-diphospho-sugar transferase</fullName>
    </submittedName>
</protein>
<dbReference type="Gene3D" id="3.90.550.10">
    <property type="entry name" value="Spore Coat Polysaccharide Biosynthesis Protein SpsA, Chain A"/>
    <property type="match status" value="1"/>
</dbReference>
<dbReference type="Proteomes" id="UP000799538">
    <property type="component" value="Unassembled WGS sequence"/>
</dbReference>
<keyword evidence="1" id="KW-0808">Transferase</keyword>
<dbReference type="EMBL" id="ML992507">
    <property type="protein sequence ID" value="KAF2222915.1"/>
    <property type="molecule type" value="Genomic_DNA"/>
</dbReference>
<sequence length="281" mass="32445">MKSDFAYCLYVTNPQYLCNAVMMLESLERVGTRASRLLLFPDTWPTQESTPTPTGKLLAQAQHLGATLQPIQLQHSTTGEPTWADSYTKLLAFNQTQFKRVISLDTDATVLQSLDELFLYPSTPVAAPIAYWLKDRTLSSQLMLIEPSDVEFLKIMDQIQHHKDTDFDMEIVNNLYGDTATIIPHRPYDLLTGEFRAENHTLYLGDGKRTWNATRELQNAKLVHFSDWPIPKPWLASEDDIQSGKPPCRSDDDCRDQDAWLWMYRDFSLRKRRICDQIPER</sequence>
<reference evidence="2" key="1">
    <citation type="journal article" date="2020" name="Stud. Mycol.">
        <title>101 Dothideomycetes genomes: A test case for predicting lifestyles and emergence of pathogens.</title>
        <authorList>
            <person name="Haridas S."/>
            <person name="Albert R."/>
            <person name="Binder M."/>
            <person name="Bloem J."/>
            <person name="LaButti K."/>
            <person name="Salamov A."/>
            <person name="Andreopoulos B."/>
            <person name="Baker S."/>
            <person name="Barry K."/>
            <person name="Bills G."/>
            <person name="Bluhm B."/>
            <person name="Cannon C."/>
            <person name="Castanera R."/>
            <person name="Culley D."/>
            <person name="Daum C."/>
            <person name="Ezra D."/>
            <person name="Gonzalez J."/>
            <person name="Henrissat B."/>
            <person name="Kuo A."/>
            <person name="Liang C."/>
            <person name="Lipzen A."/>
            <person name="Lutzoni F."/>
            <person name="Magnuson J."/>
            <person name="Mondo S."/>
            <person name="Nolan M."/>
            <person name="Ohm R."/>
            <person name="Pangilinan J."/>
            <person name="Park H.-J."/>
            <person name="Ramirez L."/>
            <person name="Alfaro M."/>
            <person name="Sun H."/>
            <person name="Tritt A."/>
            <person name="Yoshinaga Y."/>
            <person name="Zwiers L.-H."/>
            <person name="Turgeon B."/>
            <person name="Goodwin S."/>
            <person name="Spatafora J."/>
            <person name="Crous P."/>
            <person name="Grigoriev I."/>
        </authorList>
    </citation>
    <scope>NUCLEOTIDE SEQUENCE [LARGE SCALE GENOMIC DNA]</scope>
    <source>
        <strain evidence="2">CECT 20119</strain>
    </source>
</reference>
<keyword evidence="2" id="KW-1185">Reference proteome</keyword>
<dbReference type="GO" id="GO:0016740">
    <property type="term" value="F:transferase activity"/>
    <property type="evidence" value="ECO:0007669"/>
    <property type="project" value="UniProtKB-KW"/>
</dbReference>
<proteinExistence type="predicted"/>
<organism evidence="1 2">
    <name type="scientific">Elsinoe ampelina</name>
    <dbReference type="NCBI Taxonomy" id="302913"/>
    <lineage>
        <taxon>Eukaryota</taxon>
        <taxon>Fungi</taxon>
        <taxon>Dikarya</taxon>
        <taxon>Ascomycota</taxon>
        <taxon>Pezizomycotina</taxon>
        <taxon>Dothideomycetes</taxon>
        <taxon>Dothideomycetidae</taxon>
        <taxon>Myriangiales</taxon>
        <taxon>Elsinoaceae</taxon>
        <taxon>Elsinoe</taxon>
    </lineage>
</organism>
<accession>A0A6A6GB08</accession>
<name>A0A6A6GB08_9PEZI</name>